<keyword evidence="1" id="KW-0732">Signal</keyword>
<protein>
    <submittedName>
        <fullName evidence="2">Integrin-binding adhesin P66</fullName>
    </submittedName>
</protein>
<dbReference type="Proteomes" id="UP001305787">
    <property type="component" value="Chromosome"/>
</dbReference>
<gene>
    <name evidence="2" type="ORF">QIA45_03000</name>
</gene>
<dbReference type="InterPro" id="IPR020967">
    <property type="entry name" value="Borrelia_attachment_p66"/>
</dbReference>
<name>A0ABZ0CKW0_BORAD</name>
<evidence type="ECO:0000313" key="3">
    <source>
        <dbReference type="Proteomes" id="UP001305787"/>
    </source>
</evidence>
<dbReference type="EMBL" id="CP132457">
    <property type="protein sequence ID" value="WNY66033.1"/>
    <property type="molecule type" value="Genomic_DNA"/>
</dbReference>
<evidence type="ECO:0000313" key="2">
    <source>
        <dbReference type="EMBL" id="WNY66033.1"/>
    </source>
</evidence>
<feature type="signal peptide" evidence="1">
    <location>
        <begin position="1"/>
        <end position="21"/>
    </location>
</feature>
<dbReference type="Pfam" id="PF11263">
    <property type="entry name" value="Attachment_P66"/>
    <property type="match status" value="1"/>
</dbReference>
<sequence>MKSHILYKSIIFLTTSAAIFAADALKEKDIFKINPWIPTFGFENTSEFRLDMDELVPGFENKSKITIKLKPFEANPELGKDDPFSAYIKVEDLALKAEGKKDAQFKIDVGDITAQINMYDFFIKISTMTDFDFNKESLFSFAPMTGFKSTYYGFPSNDRIVRGTILARGTSKKIGTIQMGYKFPKLDLTFAIGGTGTGNRNQEKDKDTPYNKTYQGILYGIQATWKPIKNLLDQNEDPKSVIAETPFELNFGLSGAYGNDTFNNSSITYSLKDKSVIGNDLLSPTLSNSAILASFGAQYKLGLTKINDKNTYLILQMGTDFGIDPFASDFSVFGHISKAANFKKETSSDPNKKPENIFDPNGNALNFSKNTELGIAFSTGASIGFAWNKDAGEKESWEIKGSDSYSTTLFGEQDKKSGVALGISYGQNLYRSKDTEKRLKTISENAFQSLNVEISSYEDNKKGIINGLGWITSIGLYDILRQKSVENYPTTIPNTNSNNQAGQSSTSTNATVPNLTFEDAMKLGLALYLDYAIPITSISTEAYVVPYIGAYILGPSNKLSSDATKIYLKTGLSLEKLIRFTTISLGWDSNNIIELANKNTNNAAIGSAFLQFKIAYSGS</sequence>
<keyword evidence="3" id="KW-1185">Reference proteome</keyword>
<keyword evidence="2" id="KW-0401">Integrin</keyword>
<dbReference type="RefSeq" id="WP_316255391.1">
    <property type="nucleotide sequence ID" value="NZ_CP132457.1"/>
</dbReference>
<dbReference type="GO" id="GO:0007229">
    <property type="term" value="P:integrin-mediated signaling pathway"/>
    <property type="evidence" value="ECO:0007669"/>
    <property type="project" value="UniProtKB-KW"/>
</dbReference>
<accession>A0ABZ0CKW0</accession>
<organism evidence="2 3">
    <name type="scientific">Borrelia andersonii</name>
    <name type="common">Borreliella andersonii</name>
    <dbReference type="NCBI Taxonomy" id="42109"/>
    <lineage>
        <taxon>Bacteria</taxon>
        <taxon>Pseudomonadati</taxon>
        <taxon>Spirochaetota</taxon>
        <taxon>Spirochaetia</taxon>
        <taxon>Spirochaetales</taxon>
        <taxon>Borreliaceae</taxon>
        <taxon>Borreliella</taxon>
    </lineage>
</organism>
<evidence type="ECO:0000256" key="1">
    <source>
        <dbReference type="SAM" id="SignalP"/>
    </source>
</evidence>
<reference evidence="2" key="1">
    <citation type="submission" date="2023-07" db="EMBL/GenBank/DDBJ databases">
        <title>Genome sequencing of multiple Borrelia sensu lato isolates.</title>
        <authorList>
            <person name="Mongodin E.F."/>
            <person name="Rudenko N."/>
            <person name="Fraser C.M."/>
            <person name="Schutzer S."/>
            <person name="Luft B."/>
            <person name="Morgan R."/>
            <person name="Chastens S."/>
            <person name="Qiu W."/>
        </authorList>
    </citation>
    <scope>NUCLEOTIDE SEQUENCE [LARGE SCALE GENOMIC DNA]</scope>
    <source>
        <strain evidence="2">21038</strain>
    </source>
</reference>
<feature type="chain" id="PRO_5045387873" evidence="1">
    <location>
        <begin position="22"/>
        <end position="619"/>
    </location>
</feature>
<proteinExistence type="predicted"/>